<comment type="caution">
    <text evidence="1">The sequence shown here is derived from an EMBL/GenBank/DDBJ whole genome shotgun (WGS) entry which is preliminary data.</text>
</comment>
<dbReference type="AlphaFoldDB" id="A0A0P9DN16"/>
<accession>A0A0P9DN16</accession>
<gene>
    <name evidence="1" type="ORF">SE17_01130</name>
</gene>
<dbReference type="Proteomes" id="UP000050509">
    <property type="component" value="Unassembled WGS sequence"/>
</dbReference>
<evidence type="ECO:0000313" key="2">
    <source>
        <dbReference type="Proteomes" id="UP000050509"/>
    </source>
</evidence>
<organism evidence="1 2">
    <name type="scientific">Kouleothrix aurantiaca</name>
    <dbReference type="NCBI Taxonomy" id="186479"/>
    <lineage>
        <taxon>Bacteria</taxon>
        <taxon>Bacillati</taxon>
        <taxon>Chloroflexota</taxon>
        <taxon>Chloroflexia</taxon>
        <taxon>Chloroflexales</taxon>
        <taxon>Roseiflexineae</taxon>
        <taxon>Roseiflexaceae</taxon>
        <taxon>Kouleothrix</taxon>
    </lineage>
</organism>
<protein>
    <submittedName>
        <fullName evidence="1">Uncharacterized protein</fullName>
    </submittedName>
</protein>
<keyword evidence="2" id="KW-1185">Reference proteome</keyword>
<sequence length="197" mass="22165">MWNTSDDAFARQLGESKSANTALLDYILMGAGERSLRKLCDQYRASKAEGDDPPTVRLETLEDWSRKYRWQDRVAVYDAEQRAKRIAETRADVDGMNTRHIRIGNALLARALLWINATEEIKEGSQEGTKVPKHELTKPSEVLAFIKLGADMERRARGMPTAVLELQSLTDDELLARHEQVLAALRADLADEDGSEP</sequence>
<proteinExistence type="predicted"/>
<name>A0A0P9DN16_9CHLR</name>
<evidence type="ECO:0000313" key="1">
    <source>
        <dbReference type="EMBL" id="KPV54844.1"/>
    </source>
</evidence>
<dbReference type="EMBL" id="LJCR01000011">
    <property type="protein sequence ID" value="KPV54844.1"/>
    <property type="molecule type" value="Genomic_DNA"/>
</dbReference>
<reference evidence="1 2" key="1">
    <citation type="submission" date="2015-09" db="EMBL/GenBank/DDBJ databases">
        <title>Draft genome sequence of Kouleothrix aurantiaca JCM 19913.</title>
        <authorList>
            <person name="Hemp J."/>
        </authorList>
    </citation>
    <scope>NUCLEOTIDE SEQUENCE [LARGE SCALE GENOMIC DNA]</scope>
    <source>
        <strain evidence="1 2">COM-B</strain>
    </source>
</reference>